<feature type="domain" description="Biotin carboxylation" evidence="18">
    <location>
        <begin position="7"/>
        <end position="460"/>
    </location>
</feature>
<evidence type="ECO:0000256" key="14">
    <source>
        <dbReference type="PIRSR" id="PIRSR001594-3"/>
    </source>
</evidence>
<dbReference type="PANTHER" id="PTHR43778">
    <property type="entry name" value="PYRUVATE CARBOXYLASE"/>
    <property type="match status" value="1"/>
</dbReference>
<evidence type="ECO:0000256" key="8">
    <source>
        <dbReference type="ARBA" id="ARBA00022840"/>
    </source>
</evidence>
<evidence type="ECO:0000256" key="7">
    <source>
        <dbReference type="ARBA" id="ARBA00022741"/>
    </source>
</evidence>
<sequence length="1163" mass="131553">MADSIIPIHKLLVANRGEIAIRILRAASELRIRTVAVYTYEDRYSLHRYKADEAYQIGEDTEPLKPYLDIEEIILLAKRQKVDAIHPGYGFLSENVQLARRCREEGIIFVGPKPEVMEKLGDKVSAKEIAIAAQVPVIEDSKESLEDAAIAQQEAERIGFPVMVKAAAGGGGRGMRVVRDKEGLKQAFSEARSEAQKAFGDDTIFLEKFIENPKHIEIQIMGDNFGNIVHLFERDCSVQRRFQKVVEVAPSATLKQETKDKLYEYALSIANHVNYNNVGTVEFLVDQQENIYFIEVNPRIQVEHTITEQITGIDIVRSQILIAQNRKLADPRIFIKKQSDIKCNGFAVQCRVTTEDPKNNFRPDYGTIIAYRNAGGFGIRLDEGSSYPGVKISPFFDSMLVKVTATGRTLKGASQRLQRTLREFRIRGVKTNIGFLINVISNPTFYRGQATVSFIGNHPELFDIREGLDRATRTLMYIADVTVNGNPNIRFFDPSKTFRTPLLPTQMMREEQTNAEVNYQYVPYPKGSKDRLKELGREKFVDWLKKEKPVQFTDTTFRDAHQSLLATRMRTVDMMRVAESFAKHHPQVFSMEVWGGATFDVTMRFLYEDPWDRLKQFREAIPNILLQMLLRGSNAVGYKAYPDNLIEKFIEKAWETGIDIFRIFDSLNWVEAMKVSIRTVRERTDALAEAAICYTGDLQDPNNAKYTLQYYLDMARQLEDEGAHILAIKDMAGLLKPLAAQQLISELKKAVDLPIHLHTHDTSSIQPATYLKAVEAGVDVVDVAIGAMSGLTSQPNFNSVVAMLEGHEREQPFSMESLNEYSVYWEAVREYYYPFESGLKAGTAEVYDNEIPGGQYSNLRPQAIALGLEDKFELIKKNYAKVNQLFGDIVKVTPSSKVVGDMAMFMTSNNLTIGDILLNGESLSFPESVVSLFKGELGQPYGGFPEKVQKVVLKNEKPISGRPNGELEPIDFDQEFKEFKERFDEDRTMLDFLSYRLYPKVYEDFYNHQKVYGDMSVLPTPAFFYGLKNGEEVLVNIAEGKVIVIKLLFISEPDDNGYRQVTFELNGQSRRVRVKDNNLTVKVASNQKVDKANEAEVGAPLQGRLAQVMAKTGQEVQEGTPLFVIEAMKMETTISAPRAGTVKKIYLEGGAMVEQDDLVVELE</sequence>
<feature type="binding site" evidence="13">
    <location>
        <position position="893"/>
    </location>
    <ligand>
        <name>substrate</name>
    </ligand>
</feature>
<keyword evidence="20" id="KW-0670">Pyruvate</keyword>
<comment type="pathway">
    <text evidence="2">Carbohydrate biosynthesis; gluconeogenesis.</text>
</comment>
<feature type="binding site" evidence="13">
    <location>
        <position position="207"/>
    </location>
    <ligand>
        <name>ATP</name>
        <dbReference type="ChEBI" id="CHEBI:30616"/>
    </ligand>
</feature>
<dbReference type="InterPro" id="IPR000891">
    <property type="entry name" value="PYR_CT"/>
</dbReference>
<dbReference type="FunFam" id="2.40.50.100:FF:000003">
    <property type="entry name" value="Acetyl-CoA carboxylase biotin carboxyl carrier protein"/>
    <property type="match status" value="1"/>
</dbReference>
<feature type="domain" description="Lipoyl-binding" evidence="16">
    <location>
        <begin position="1094"/>
        <end position="1163"/>
    </location>
</feature>
<evidence type="ECO:0000256" key="6">
    <source>
        <dbReference type="ARBA" id="ARBA00022723"/>
    </source>
</evidence>
<feature type="active site" evidence="12">
    <location>
        <position position="299"/>
    </location>
</feature>
<evidence type="ECO:0000256" key="12">
    <source>
        <dbReference type="PIRSR" id="PIRSR001594-1"/>
    </source>
</evidence>
<keyword evidence="9 11" id="KW-0092">Biotin</keyword>
<feature type="modified residue" description="N6-biotinyllysine" evidence="15">
    <location>
        <position position="1129"/>
    </location>
</feature>
<dbReference type="PROSITE" id="PS50979">
    <property type="entry name" value="BC"/>
    <property type="match status" value="1"/>
</dbReference>
<feature type="binding site" evidence="14">
    <location>
        <position position="559"/>
    </location>
    <ligand>
        <name>Mn(2+)</name>
        <dbReference type="ChEBI" id="CHEBI:29035"/>
    </ligand>
</feature>
<dbReference type="CDD" id="cd06850">
    <property type="entry name" value="biotinyl_domain"/>
    <property type="match status" value="1"/>
</dbReference>
<dbReference type="AlphaFoldDB" id="A0AA49JE52"/>
<dbReference type="FunFam" id="3.20.20.70:FF:000033">
    <property type="entry name" value="Pyruvate carboxylase"/>
    <property type="match status" value="1"/>
</dbReference>
<dbReference type="FunFam" id="3.40.50.20:FF:000010">
    <property type="entry name" value="Propionyl-CoA carboxylase subunit alpha"/>
    <property type="match status" value="1"/>
</dbReference>
<dbReference type="InterPro" id="IPR013785">
    <property type="entry name" value="Aldolase_TIM"/>
</dbReference>
<dbReference type="Gene3D" id="3.30.470.20">
    <property type="entry name" value="ATP-grasp fold, B domain"/>
    <property type="match status" value="1"/>
</dbReference>
<dbReference type="InterPro" id="IPR005481">
    <property type="entry name" value="BC-like_N"/>
</dbReference>
<dbReference type="InterPro" id="IPR055268">
    <property type="entry name" value="PCB-like"/>
</dbReference>
<feature type="binding site" evidence="14">
    <location>
        <position position="760"/>
    </location>
    <ligand>
        <name>Mn(2+)</name>
        <dbReference type="ChEBI" id="CHEBI:29035"/>
    </ligand>
</feature>
<comment type="catalytic activity">
    <reaction evidence="11">
        <text>hydrogencarbonate + pyruvate + ATP = oxaloacetate + ADP + phosphate + H(+)</text>
        <dbReference type="Rhea" id="RHEA:20844"/>
        <dbReference type="ChEBI" id="CHEBI:15361"/>
        <dbReference type="ChEBI" id="CHEBI:15378"/>
        <dbReference type="ChEBI" id="CHEBI:16452"/>
        <dbReference type="ChEBI" id="CHEBI:17544"/>
        <dbReference type="ChEBI" id="CHEBI:30616"/>
        <dbReference type="ChEBI" id="CHEBI:43474"/>
        <dbReference type="ChEBI" id="CHEBI:456216"/>
        <dbReference type="EC" id="6.4.1.1"/>
    </reaction>
</comment>
<feature type="binding site" evidence="13">
    <location>
        <position position="631"/>
    </location>
    <ligand>
        <name>substrate</name>
    </ligand>
</feature>
<dbReference type="EC" id="6.4.1.1" evidence="3 11"/>
<dbReference type="Pfam" id="PF00682">
    <property type="entry name" value="HMGL-like"/>
    <property type="match status" value="1"/>
</dbReference>
<keyword evidence="5 11" id="KW-0436">Ligase</keyword>
<protein>
    <recommendedName>
        <fullName evidence="3 11">Pyruvate carboxylase</fullName>
        <ecNumber evidence="3 11">6.4.1.1</ecNumber>
    </recommendedName>
</protein>
<dbReference type="InterPro" id="IPR011761">
    <property type="entry name" value="ATP-grasp"/>
</dbReference>
<name>A0AA49JE52_9BACT</name>
<feature type="binding site" evidence="13">
    <location>
        <position position="123"/>
    </location>
    <ligand>
        <name>ATP</name>
        <dbReference type="ChEBI" id="CHEBI:30616"/>
    </ligand>
</feature>
<dbReference type="PANTHER" id="PTHR43778:SF2">
    <property type="entry name" value="PYRUVATE CARBOXYLASE, MITOCHONDRIAL"/>
    <property type="match status" value="1"/>
</dbReference>
<evidence type="ECO:0000259" key="19">
    <source>
        <dbReference type="PROSITE" id="PS50991"/>
    </source>
</evidence>
<reference evidence="20" key="1">
    <citation type="journal article" date="2023" name="Comput. Struct. Biotechnol. J.">
        <title>Discovery of a novel marine Bacteroidetes with a rich repertoire of carbohydrate-active enzymes.</title>
        <authorList>
            <person name="Chen B."/>
            <person name="Liu G."/>
            <person name="Chen Q."/>
            <person name="Wang H."/>
            <person name="Liu L."/>
            <person name="Tang K."/>
        </authorList>
    </citation>
    <scope>NUCLEOTIDE SEQUENCE</scope>
    <source>
        <strain evidence="20">TK19036</strain>
    </source>
</reference>
<evidence type="ECO:0000256" key="1">
    <source>
        <dbReference type="ARBA" id="ARBA00001953"/>
    </source>
</evidence>
<dbReference type="CDD" id="cd07937">
    <property type="entry name" value="DRE_TIM_PC_TC_5S"/>
    <property type="match status" value="1"/>
</dbReference>
<keyword evidence="8 11" id="KW-0067">ATP-binding</keyword>
<dbReference type="Pfam" id="PF02785">
    <property type="entry name" value="Biotin_carb_C"/>
    <property type="match status" value="1"/>
</dbReference>
<accession>A0AA49JE52</accession>
<dbReference type="InterPro" id="IPR005479">
    <property type="entry name" value="CPAse_ATP-bd"/>
</dbReference>
<keyword evidence="6 14" id="KW-0479">Metal-binding</keyword>
<dbReference type="SUPFAM" id="SSF51569">
    <property type="entry name" value="Aldolase"/>
    <property type="match status" value="1"/>
</dbReference>
<evidence type="ECO:0000256" key="3">
    <source>
        <dbReference type="ARBA" id="ARBA00013057"/>
    </source>
</evidence>
<dbReference type="InterPro" id="IPR000089">
    <property type="entry name" value="Biotin_lipoyl"/>
</dbReference>
<comment type="cofactor">
    <cofactor evidence="1 11">
        <name>biotin</name>
        <dbReference type="ChEBI" id="CHEBI:57586"/>
    </cofactor>
</comment>
<evidence type="ECO:0000256" key="15">
    <source>
        <dbReference type="PIRSR" id="PIRSR001594-4"/>
    </source>
</evidence>
<feature type="binding site" evidence="14">
    <location>
        <position position="758"/>
    </location>
    <ligand>
        <name>Mn(2+)</name>
        <dbReference type="ChEBI" id="CHEBI:29035"/>
    </ligand>
</feature>
<dbReference type="PROSITE" id="PS00867">
    <property type="entry name" value="CPSASE_2"/>
    <property type="match status" value="1"/>
</dbReference>
<dbReference type="InterPro" id="IPR011054">
    <property type="entry name" value="Rudment_hybrid_motif"/>
</dbReference>
<evidence type="ECO:0000256" key="9">
    <source>
        <dbReference type="ARBA" id="ARBA00023267"/>
    </source>
</evidence>
<dbReference type="Pfam" id="PF00364">
    <property type="entry name" value="Biotin_lipoyl"/>
    <property type="match status" value="1"/>
</dbReference>
<dbReference type="Pfam" id="PF02436">
    <property type="entry name" value="PYC_OADA"/>
    <property type="match status" value="1"/>
</dbReference>
<dbReference type="InterPro" id="IPR005482">
    <property type="entry name" value="Biotin_COase_C"/>
</dbReference>
<keyword evidence="4" id="KW-0312">Gluconeogenesis</keyword>
<dbReference type="NCBIfam" id="NF009554">
    <property type="entry name" value="PRK12999.1"/>
    <property type="match status" value="1"/>
</dbReference>
<dbReference type="Pfam" id="PF02786">
    <property type="entry name" value="CPSase_L_D2"/>
    <property type="match status" value="1"/>
</dbReference>
<dbReference type="SUPFAM" id="SSF56059">
    <property type="entry name" value="Glutathione synthetase ATP-binding domain-like"/>
    <property type="match status" value="1"/>
</dbReference>
<evidence type="ECO:0000256" key="11">
    <source>
        <dbReference type="PIRNR" id="PIRNR001594"/>
    </source>
</evidence>
<organism evidence="20">
    <name type="scientific">Roseihalotalea indica</name>
    <dbReference type="NCBI Taxonomy" id="2867963"/>
    <lineage>
        <taxon>Bacteria</taxon>
        <taxon>Pseudomonadati</taxon>
        <taxon>Bacteroidota</taxon>
        <taxon>Cytophagia</taxon>
        <taxon>Cytophagales</taxon>
        <taxon>Catalimonadaceae</taxon>
        <taxon>Roseihalotalea</taxon>
    </lineage>
</organism>
<dbReference type="GO" id="GO:0005524">
    <property type="term" value="F:ATP binding"/>
    <property type="evidence" value="ECO:0007669"/>
    <property type="project" value="UniProtKB-UniRule"/>
</dbReference>
<evidence type="ECO:0000259" key="16">
    <source>
        <dbReference type="PROSITE" id="PS50968"/>
    </source>
</evidence>
<dbReference type="InterPro" id="IPR001882">
    <property type="entry name" value="Biotin_BS"/>
</dbReference>
<evidence type="ECO:0000313" key="20">
    <source>
        <dbReference type="EMBL" id="WKN37598.1"/>
    </source>
</evidence>
<dbReference type="InterPro" id="IPR011053">
    <property type="entry name" value="Single_hybrid_motif"/>
</dbReference>
<dbReference type="Gene3D" id="3.20.20.70">
    <property type="entry name" value="Aldolase class I"/>
    <property type="match status" value="1"/>
</dbReference>
<dbReference type="EMBL" id="CP120682">
    <property type="protein sequence ID" value="WKN37598.1"/>
    <property type="molecule type" value="Genomic_DNA"/>
</dbReference>
<dbReference type="PIRSF" id="PIRSF001594">
    <property type="entry name" value="Pyruv_carbox"/>
    <property type="match status" value="1"/>
</dbReference>
<reference evidence="20" key="2">
    <citation type="journal article" date="2024" name="Antonie Van Leeuwenhoek">
        <title>Roseihalotalea indica gen. nov., sp. nov., a halophilic Bacteroidetes from mesopelagic Southwest Indian Ocean with higher carbohydrate metabolic potential.</title>
        <authorList>
            <person name="Chen B."/>
            <person name="Zhang M."/>
            <person name="Lin D."/>
            <person name="Ye J."/>
            <person name="Tang K."/>
        </authorList>
    </citation>
    <scope>NUCLEOTIDE SEQUENCE</scope>
    <source>
        <strain evidence="20">TK19036</strain>
    </source>
</reference>
<dbReference type="SUPFAM" id="SSF89000">
    <property type="entry name" value="post-HMGL domain-like"/>
    <property type="match status" value="1"/>
</dbReference>
<dbReference type="PROSITE" id="PS50991">
    <property type="entry name" value="PYR_CT"/>
    <property type="match status" value="1"/>
</dbReference>
<comment type="function">
    <text evidence="11">Catalyzes a 2-step reaction, involving the ATP-dependent carboxylation of the covalently attached biotin in the first step and the transfer of the carboxyl group to pyruvate in the second.</text>
</comment>
<dbReference type="SUPFAM" id="SSF51246">
    <property type="entry name" value="Rudiment single hybrid motif"/>
    <property type="match status" value="1"/>
</dbReference>
<dbReference type="NCBIfam" id="NF006761">
    <property type="entry name" value="PRK09282.1"/>
    <property type="match status" value="1"/>
</dbReference>
<feature type="binding site" description="via carbamate group" evidence="14">
    <location>
        <position position="729"/>
    </location>
    <ligand>
        <name>Mn(2+)</name>
        <dbReference type="ChEBI" id="CHEBI:29035"/>
    </ligand>
</feature>
<proteinExistence type="predicted"/>
<evidence type="ECO:0000256" key="2">
    <source>
        <dbReference type="ARBA" id="ARBA00004742"/>
    </source>
</evidence>
<dbReference type="PROSITE" id="PS50975">
    <property type="entry name" value="ATP_GRASP"/>
    <property type="match status" value="1"/>
</dbReference>
<dbReference type="GO" id="GO:0005737">
    <property type="term" value="C:cytoplasm"/>
    <property type="evidence" value="ECO:0007669"/>
    <property type="project" value="TreeGrafter"/>
</dbReference>
<keyword evidence="10" id="KW-0511">Multifunctional enzyme</keyword>
<dbReference type="PROSITE" id="PS50968">
    <property type="entry name" value="BIOTINYL_LIPOYL"/>
    <property type="match status" value="1"/>
</dbReference>
<feature type="domain" description="ATP-grasp" evidence="17">
    <location>
        <begin position="127"/>
        <end position="324"/>
    </location>
</feature>
<dbReference type="GO" id="GO:0046872">
    <property type="term" value="F:metal ion binding"/>
    <property type="evidence" value="ECO:0007669"/>
    <property type="project" value="UniProtKB-KW"/>
</dbReference>
<dbReference type="InterPro" id="IPR003379">
    <property type="entry name" value="Carboxylase_cons_dom"/>
</dbReference>
<evidence type="ECO:0000256" key="5">
    <source>
        <dbReference type="ARBA" id="ARBA00022598"/>
    </source>
</evidence>
<dbReference type="Pfam" id="PF00289">
    <property type="entry name" value="Biotin_carb_N"/>
    <property type="match status" value="1"/>
</dbReference>
<dbReference type="PROSITE" id="PS00188">
    <property type="entry name" value="BIOTIN"/>
    <property type="match status" value="1"/>
</dbReference>
<evidence type="ECO:0000256" key="13">
    <source>
        <dbReference type="PIRSR" id="PIRSR001594-2"/>
    </source>
</evidence>
<dbReference type="PROSITE" id="PS00866">
    <property type="entry name" value="CPSASE_1"/>
    <property type="match status" value="1"/>
</dbReference>
<keyword evidence="7 11" id="KW-0547">Nucleotide-binding</keyword>
<dbReference type="GO" id="GO:0006094">
    <property type="term" value="P:gluconeogenesis"/>
    <property type="evidence" value="ECO:0007669"/>
    <property type="project" value="UniProtKB-KW"/>
</dbReference>
<dbReference type="Gene3D" id="3.10.600.10">
    <property type="entry name" value="pyruvate carboxylase f1077a mutant domain"/>
    <property type="match status" value="1"/>
</dbReference>
<dbReference type="InterPro" id="IPR016185">
    <property type="entry name" value="PreATP-grasp_dom_sf"/>
</dbReference>
<dbReference type="SUPFAM" id="SSF51230">
    <property type="entry name" value="Single hybrid motif"/>
    <property type="match status" value="1"/>
</dbReference>
<dbReference type="SUPFAM" id="SSF52440">
    <property type="entry name" value="PreATP-grasp domain"/>
    <property type="match status" value="1"/>
</dbReference>
<evidence type="ECO:0000256" key="4">
    <source>
        <dbReference type="ARBA" id="ARBA00022432"/>
    </source>
</evidence>
<dbReference type="SMART" id="SM00878">
    <property type="entry name" value="Biotin_carb_C"/>
    <property type="match status" value="1"/>
</dbReference>
<dbReference type="GO" id="GO:0004736">
    <property type="term" value="F:pyruvate carboxylase activity"/>
    <property type="evidence" value="ECO:0007669"/>
    <property type="project" value="UniProtKB-EC"/>
</dbReference>
<evidence type="ECO:0000256" key="10">
    <source>
        <dbReference type="ARBA" id="ARBA00023268"/>
    </source>
</evidence>
<evidence type="ECO:0000259" key="17">
    <source>
        <dbReference type="PROSITE" id="PS50975"/>
    </source>
</evidence>
<feature type="modified residue" description="N6-carboxylysine" evidence="15">
    <location>
        <position position="729"/>
    </location>
</feature>
<dbReference type="FunFam" id="3.30.1490.20:FF:000003">
    <property type="entry name" value="acetyl-CoA carboxylase isoform X1"/>
    <property type="match status" value="1"/>
</dbReference>
<dbReference type="Gene3D" id="2.40.50.100">
    <property type="match status" value="1"/>
</dbReference>
<dbReference type="InterPro" id="IPR011764">
    <property type="entry name" value="Biotin_carboxylation_dom"/>
</dbReference>
<dbReference type="InterPro" id="IPR005930">
    <property type="entry name" value="Pyruv_COase"/>
</dbReference>
<feature type="domain" description="Pyruvate carboxyltransferase" evidence="19">
    <location>
        <begin position="550"/>
        <end position="819"/>
    </location>
</feature>
<gene>
    <name evidence="20" type="ORF">K4G66_02590</name>
</gene>
<dbReference type="NCBIfam" id="TIGR01235">
    <property type="entry name" value="pyruv_carbox"/>
    <property type="match status" value="1"/>
</dbReference>
<evidence type="ECO:0000259" key="18">
    <source>
        <dbReference type="PROSITE" id="PS50979"/>
    </source>
</evidence>